<evidence type="ECO:0000313" key="2">
    <source>
        <dbReference type="EMBL" id="EDX72898.1"/>
    </source>
</evidence>
<dbReference type="STRING" id="118168.MC7420_3344"/>
<dbReference type="OrthoDB" id="7009327at2"/>
<keyword evidence="3" id="KW-1185">Reference proteome</keyword>
<accession>B4VYX2</accession>
<dbReference type="EMBL" id="DS989861">
    <property type="protein sequence ID" value="EDX72898.1"/>
    <property type="molecule type" value="Genomic_DNA"/>
</dbReference>
<dbReference type="HOGENOM" id="CLU_134285_1_0_3"/>
<feature type="domain" description="Immunity protein 30" evidence="1">
    <location>
        <begin position="13"/>
        <end position="109"/>
    </location>
</feature>
<reference evidence="2 3" key="1">
    <citation type="submission" date="2008-07" db="EMBL/GenBank/DDBJ databases">
        <authorList>
            <person name="Tandeau de Marsac N."/>
            <person name="Ferriera S."/>
            <person name="Johnson J."/>
            <person name="Kravitz S."/>
            <person name="Beeson K."/>
            <person name="Sutton G."/>
            <person name="Rogers Y.-H."/>
            <person name="Friedman R."/>
            <person name="Frazier M."/>
            <person name="Venter J.C."/>
        </authorList>
    </citation>
    <scope>NUCLEOTIDE SEQUENCE [LARGE SCALE GENOMIC DNA]</scope>
    <source>
        <strain evidence="2 3">PCC 7420</strain>
    </source>
</reference>
<dbReference type="eggNOG" id="ENOG5032TXY">
    <property type="taxonomic scope" value="Bacteria"/>
</dbReference>
<name>B4VYX2_9CYAN</name>
<proteinExistence type="predicted"/>
<dbReference type="Pfam" id="PF15565">
    <property type="entry name" value="Imm30"/>
    <property type="match status" value="1"/>
</dbReference>
<protein>
    <recommendedName>
        <fullName evidence="1">Immunity protein 30 domain-containing protein</fullName>
    </recommendedName>
</protein>
<dbReference type="Proteomes" id="UP000003835">
    <property type="component" value="Unassembled WGS sequence"/>
</dbReference>
<organism evidence="2 3">
    <name type="scientific">Coleofasciculus chthonoplastes PCC 7420</name>
    <dbReference type="NCBI Taxonomy" id="118168"/>
    <lineage>
        <taxon>Bacteria</taxon>
        <taxon>Bacillati</taxon>
        <taxon>Cyanobacteriota</taxon>
        <taxon>Cyanophyceae</taxon>
        <taxon>Coleofasciculales</taxon>
        <taxon>Coleofasciculaceae</taxon>
        <taxon>Coleofasciculus</taxon>
    </lineage>
</organism>
<gene>
    <name evidence="2" type="ORF">MC7420_3344</name>
</gene>
<sequence>MSQTNWIRVLEANKLMRSRQEVIAFETALAELAKHPQTEDLPTLHLIFDDRCEQPEVMFSLLHFLESFDLQQQLQAFITVAPQLIGLAQDWARIIHTRILNDDSACRLYRELLHSINSQHPNFIRQLLEDSATRHLTELNSPGKLMKQV</sequence>
<dbReference type="InterPro" id="IPR029084">
    <property type="entry name" value="Imm30"/>
</dbReference>
<evidence type="ECO:0000259" key="1">
    <source>
        <dbReference type="Pfam" id="PF15565"/>
    </source>
</evidence>
<evidence type="ECO:0000313" key="3">
    <source>
        <dbReference type="Proteomes" id="UP000003835"/>
    </source>
</evidence>
<dbReference type="RefSeq" id="WP_006104061.1">
    <property type="nucleotide sequence ID" value="NZ_DS989861.1"/>
</dbReference>
<dbReference type="AlphaFoldDB" id="B4VYX2"/>